<organism evidence="2 3">
    <name type="scientific">Polyplosphaeria fusca</name>
    <dbReference type="NCBI Taxonomy" id="682080"/>
    <lineage>
        <taxon>Eukaryota</taxon>
        <taxon>Fungi</taxon>
        <taxon>Dikarya</taxon>
        <taxon>Ascomycota</taxon>
        <taxon>Pezizomycotina</taxon>
        <taxon>Dothideomycetes</taxon>
        <taxon>Pleosporomycetidae</taxon>
        <taxon>Pleosporales</taxon>
        <taxon>Tetraplosphaeriaceae</taxon>
        <taxon>Polyplosphaeria</taxon>
    </lineage>
</organism>
<dbReference type="InterPro" id="IPR011009">
    <property type="entry name" value="Kinase-like_dom_sf"/>
</dbReference>
<dbReference type="PANTHER" id="PTHR24359:SF1">
    <property type="entry name" value="INHIBITOR OF NUCLEAR FACTOR KAPPA-B KINASE EPSILON SUBUNIT HOMOLOG 1-RELATED"/>
    <property type="match status" value="1"/>
</dbReference>
<gene>
    <name evidence="2" type="ORF">EJ04DRAFT_419769</name>
</gene>
<accession>A0A9P4V5Z2</accession>
<dbReference type="Gene3D" id="1.10.510.10">
    <property type="entry name" value="Transferase(Phosphotransferase) domain 1"/>
    <property type="match status" value="1"/>
</dbReference>
<reference evidence="2" key="1">
    <citation type="journal article" date="2020" name="Stud. Mycol.">
        <title>101 Dothideomycetes genomes: a test case for predicting lifestyles and emergence of pathogens.</title>
        <authorList>
            <person name="Haridas S."/>
            <person name="Albert R."/>
            <person name="Binder M."/>
            <person name="Bloem J."/>
            <person name="Labutti K."/>
            <person name="Salamov A."/>
            <person name="Andreopoulos B."/>
            <person name="Baker S."/>
            <person name="Barry K."/>
            <person name="Bills G."/>
            <person name="Bluhm B."/>
            <person name="Cannon C."/>
            <person name="Castanera R."/>
            <person name="Culley D."/>
            <person name="Daum C."/>
            <person name="Ezra D."/>
            <person name="Gonzalez J."/>
            <person name="Henrissat B."/>
            <person name="Kuo A."/>
            <person name="Liang C."/>
            <person name="Lipzen A."/>
            <person name="Lutzoni F."/>
            <person name="Magnuson J."/>
            <person name="Mondo S."/>
            <person name="Nolan M."/>
            <person name="Ohm R."/>
            <person name="Pangilinan J."/>
            <person name="Park H.-J."/>
            <person name="Ramirez L."/>
            <person name="Alfaro M."/>
            <person name="Sun H."/>
            <person name="Tritt A."/>
            <person name="Yoshinaga Y."/>
            <person name="Zwiers L.-H."/>
            <person name="Turgeon B."/>
            <person name="Goodwin S."/>
            <person name="Spatafora J."/>
            <person name="Crous P."/>
            <person name="Grigoriev I."/>
        </authorList>
    </citation>
    <scope>NUCLEOTIDE SEQUENCE</scope>
    <source>
        <strain evidence="2">CBS 125425</strain>
    </source>
</reference>
<protein>
    <submittedName>
        <fullName evidence="2">Kinase-like protein</fullName>
    </submittedName>
</protein>
<sequence>IIMLPVAECNMSDYLTTLDAMELGTERDELRRRALQWPGCLIRAFDYLHDKRTKHRDVKPSNILIKGGTVYLADFGISKMVDGDETTGSYGYVGAHTRNYSAPEVLEEEDETRRGRSVDIYSLGCIFLELATVLIAPPHSR</sequence>
<dbReference type="AlphaFoldDB" id="A0A9P4V5Z2"/>
<dbReference type="EMBL" id="ML996112">
    <property type="protein sequence ID" value="KAF2737956.1"/>
    <property type="molecule type" value="Genomic_DNA"/>
</dbReference>
<dbReference type="SUPFAM" id="SSF56112">
    <property type="entry name" value="Protein kinase-like (PK-like)"/>
    <property type="match status" value="1"/>
</dbReference>
<evidence type="ECO:0000259" key="1">
    <source>
        <dbReference type="PROSITE" id="PS50011"/>
    </source>
</evidence>
<comment type="caution">
    <text evidence="2">The sequence shown here is derived from an EMBL/GenBank/DDBJ whole genome shotgun (WGS) entry which is preliminary data.</text>
</comment>
<evidence type="ECO:0000313" key="3">
    <source>
        <dbReference type="Proteomes" id="UP000799444"/>
    </source>
</evidence>
<dbReference type="OrthoDB" id="4062651at2759"/>
<keyword evidence="2" id="KW-0808">Transferase</keyword>
<feature type="non-terminal residue" evidence="2">
    <location>
        <position position="1"/>
    </location>
</feature>
<feature type="non-terminal residue" evidence="2">
    <location>
        <position position="141"/>
    </location>
</feature>
<name>A0A9P4V5Z2_9PLEO</name>
<feature type="domain" description="Protein kinase" evidence="1">
    <location>
        <begin position="1"/>
        <end position="141"/>
    </location>
</feature>
<dbReference type="InterPro" id="IPR000719">
    <property type="entry name" value="Prot_kinase_dom"/>
</dbReference>
<dbReference type="PANTHER" id="PTHR24359">
    <property type="entry name" value="SERINE/THREONINE-PROTEIN KINASE SBK1"/>
    <property type="match status" value="1"/>
</dbReference>
<dbReference type="PROSITE" id="PS50011">
    <property type="entry name" value="PROTEIN_KINASE_DOM"/>
    <property type="match status" value="1"/>
</dbReference>
<dbReference type="Pfam" id="PF00069">
    <property type="entry name" value="Pkinase"/>
    <property type="match status" value="1"/>
</dbReference>
<dbReference type="SMART" id="SM00220">
    <property type="entry name" value="S_TKc"/>
    <property type="match status" value="1"/>
</dbReference>
<keyword evidence="2" id="KW-0418">Kinase</keyword>
<proteinExistence type="predicted"/>
<dbReference type="GO" id="GO:0005524">
    <property type="term" value="F:ATP binding"/>
    <property type="evidence" value="ECO:0007669"/>
    <property type="project" value="InterPro"/>
</dbReference>
<keyword evidence="3" id="KW-1185">Reference proteome</keyword>
<dbReference type="GO" id="GO:0004674">
    <property type="term" value="F:protein serine/threonine kinase activity"/>
    <property type="evidence" value="ECO:0007669"/>
    <property type="project" value="TreeGrafter"/>
</dbReference>
<evidence type="ECO:0000313" key="2">
    <source>
        <dbReference type="EMBL" id="KAF2737956.1"/>
    </source>
</evidence>
<dbReference type="Proteomes" id="UP000799444">
    <property type="component" value="Unassembled WGS sequence"/>
</dbReference>